<dbReference type="PANTHER" id="PTHR37440:SF3">
    <property type="entry name" value="ASHWIN"/>
    <property type="match status" value="1"/>
</dbReference>
<keyword evidence="3" id="KW-1185">Reference proteome</keyword>
<dbReference type="OrthoDB" id="5875220at2759"/>
<dbReference type="PANTHER" id="PTHR37440">
    <property type="entry name" value="PROTEIN CBG17852-RELATED"/>
    <property type="match status" value="1"/>
</dbReference>
<evidence type="ECO:0000313" key="2">
    <source>
        <dbReference type="EMBL" id="CAB3396768.1"/>
    </source>
</evidence>
<reference evidence="2 3" key="1">
    <citation type="submission" date="2020-04" db="EMBL/GenBank/DDBJ databases">
        <authorList>
            <person name="Laetsch R D."/>
            <person name="Stevens L."/>
            <person name="Kumar S."/>
            <person name="Blaxter L. M."/>
        </authorList>
    </citation>
    <scope>NUCLEOTIDE SEQUENCE [LARGE SCALE GENOMIC DNA]</scope>
</reference>
<dbReference type="Proteomes" id="UP000494206">
    <property type="component" value="Unassembled WGS sequence"/>
</dbReference>
<proteinExistence type="predicted"/>
<feature type="compositionally biased region" description="Basic and acidic residues" evidence="1">
    <location>
        <begin position="126"/>
        <end position="142"/>
    </location>
</feature>
<dbReference type="AlphaFoldDB" id="A0A8S1EAQ9"/>
<gene>
    <name evidence="2" type="ORF">CBOVIS_LOCUS280</name>
</gene>
<evidence type="ECO:0000256" key="1">
    <source>
        <dbReference type="SAM" id="MobiDB-lite"/>
    </source>
</evidence>
<feature type="region of interest" description="Disordered" evidence="1">
    <location>
        <begin position="126"/>
        <end position="160"/>
    </location>
</feature>
<feature type="compositionally biased region" description="Basic and acidic residues" evidence="1">
    <location>
        <begin position="151"/>
        <end position="160"/>
    </location>
</feature>
<feature type="region of interest" description="Disordered" evidence="1">
    <location>
        <begin position="33"/>
        <end position="66"/>
    </location>
</feature>
<name>A0A8S1EAQ9_9PELO</name>
<comment type="caution">
    <text evidence="2">The sequence shown here is derived from an EMBL/GenBank/DDBJ whole genome shotgun (WGS) entry which is preliminary data.</text>
</comment>
<protein>
    <submittedName>
        <fullName evidence="2">Uncharacterized protein</fullName>
    </submittedName>
</protein>
<accession>A0A8S1EAQ9</accession>
<feature type="compositionally biased region" description="Polar residues" evidence="1">
    <location>
        <begin position="42"/>
        <end position="51"/>
    </location>
</feature>
<sequence>MKIPHAIAEFVSEFSGINKTPDFKPIRSKQCRRCSSPCHGHSQPTSGTSSPVRKHSGDGAAHGRRQSVNIAVGVDAIPVLPQRNCQSGTNLVDAGKYAKNPASRRQSAPCISQFASTTSLKEKLNKLKSSDSLENDDLLKEDHEEEAEQSEEQHMSYRLV</sequence>
<organism evidence="2 3">
    <name type="scientific">Caenorhabditis bovis</name>
    <dbReference type="NCBI Taxonomy" id="2654633"/>
    <lineage>
        <taxon>Eukaryota</taxon>
        <taxon>Metazoa</taxon>
        <taxon>Ecdysozoa</taxon>
        <taxon>Nematoda</taxon>
        <taxon>Chromadorea</taxon>
        <taxon>Rhabditida</taxon>
        <taxon>Rhabditina</taxon>
        <taxon>Rhabditomorpha</taxon>
        <taxon>Rhabditoidea</taxon>
        <taxon>Rhabditidae</taxon>
        <taxon>Peloderinae</taxon>
        <taxon>Caenorhabditis</taxon>
    </lineage>
</organism>
<evidence type="ECO:0000313" key="3">
    <source>
        <dbReference type="Proteomes" id="UP000494206"/>
    </source>
</evidence>
<dbReference type="EMBL" id="CADEPM010000001">
    <property type="protein sequence ID" value="CAB3396768.1"/>
    <property type="molecule type" value="Genomic_DNA"/>
</dbReference>